<protein>
    <submittedName>
        <fullName evidence="2">DnaA regulatory inactivator</fullName>
    </submittedName>
</protein>
<dbReference type="InterPro" id="IPR027417">
    <property type="entry name" value="P-loop_NTPase"/>
</dbReference>
<evidence type="ECO:0000313" key="2">
    <source>
        <dbReference type="EMBL" id="SON56319.1"/>
    </source>
</evidence>
<dbReference type="AlphaFoldDB" id="A0A2C9D813"/>
<dbReference type="GO" id="GO:0003688">
    <property type="term" value="F:DNA replication origin binding"/>
    <property type="evidence" value="ECO:0007669"/>
    <property type="project" value="TreeGrafter"/>
</dbReference>
<dbReference type="GO" id="GO:0005886">
    <property type="term" value="C:plasma membrane"/>
    <property type="evidence" value="ECO:0007669"/>
    <property type="project" value="TreeGrafter"/>
</dbReference>
<gene>
    <name evidence="2" type="primary">hda</name>
    <name evidence="2" type="ORF">HDIA_2778</name>
</gene>
<dbReference type="Gene3D" id="1.10.8.60">
    <property type="match status" value="1"/>
</dbReference>
<dbReference type="RefSeq" id="WP_099556711.1">
    <property type="nucleotide sequence ID" value="NZ_LT960614.1"/>
</dbReference>
<organism evidence="2 3">
    <name type="scientific">Hartmannibacter diazotrophicus</name>
    <dbReference type="NCBI Taxonomy" id="1482074"/>
    <lineage>
        <taxon>Bacteria</taxon>
        <taxon>Pseudomonadati</taxon>
        <taxon>Pseudomonadota</taxon>
        <taxon>Alphaproteobacteria</taxon>
        <taxon>Hyphomicrobiales</taxon>
        <taxon>Pleomorphomonadaceae</taxon>
        <taxon>Hartmannibacter</taxon>
    </lineage>
</organism>
<dbReference type="PANTHER" id="PTHR30050:SF5">
    <property type="entry name" value="DNAA REGULATORY INACTIVATOR HDA"/>
    <property type="match status" value="1"/>
</dbReference>
<dbReference type="SUPFAM" id="SSF52540">
    <property type="entry name" value="P-loop containing nucleoside triphosphate hydrolases"/>
    <property type="match status" value="1"/>
</dbReference>
<dbReference type="Proteomes" id="UP000223606">
    <property type="component" value="Chromosome 1"/>
</dbReference>
<dbReference type="InterPro" id="IPR055199">
    <property type="entry name" value="Hda_lid"/>
</dbReference>
<evidence type="ECO:0000313" key="3">
    <source>
        <dbReference type="Proteomes" id="UP000223606"/>
    </source>
</evidence>
<dbReference type="PANTHER" id="PTHR30050">
    <property type="entry name" value="CHROMOSOMAL REPLICATION INITIATOR PROTEIN DNAA"/>
    <property type="match status" value="1"/>
</dbReference>
<feature type="domain" description="Hda lid" evidence="1">
    <location>
        <begin position="167"/>
        <end position="223"/>
    </location>
</feature>
<dbReference type="EMBL" id="LT960614">
    <property type="protein sequence ID" value="SON56319.1"/>
    <property type="molecule type" value="Genomic_DNA"/>
</dbReference>
<dbReference type="KEGG" id="hdi:HDIA_2778"/>
<reference evidence="3" key="1">
    <citation type="submission" date="2017-09" db="EMBL/GenBank/DDBJ databases">
        <title>Genome sequence of Nannocystis excedens DSM 71.</title>
        <authorList>
            <person name="Blom J."/>
        </authorList>
    </citation>
    <scope>NUCLEOTIDE SEQUENCE [LARGE SCALE GENOMIC DNA]</scope>
    <source>
        <strain evidence="3">type strain: E19</strain>
    </source>
</reference>
<proteinExistence type="predicted"/>
<name>A0A2C9D813_9HYPH</name>
<dbReference type="Gene3D" id="3.40.50.300">
    <property type="entry name" value="P-loop containing nucleotide triphosphate hydrolases"/>
    <property type="match status" value="1"/>
</dbReference>
<keyword evidence="3" id="KW-1185">Reference proteome</keyword>
<dbReference type="Pfam" id="PF22688">
    <property type="entry name" value="Hda_lid"/>
    <property type="match status" value="1"/>
</dbReference>
<dbReference type="OrthoDB" id="7390113at2"/>
<evidence type="ECO:0000259" key="1">
    <source>
        <dbReference type="Pfam" id="PF22688"/>
    </source>
</evidence>
<dbReference type="GO" id="GO:0006270">
    <property type="term" value="P:DNA replication initiation"/>
    <property type="evidence" value="ECO:0007669"/>
    <property type="project" value="TreeGrafter"/>
</dbReference>
<sequence>MTLLRQLPIPLAHAAAVGRADFIAGASNQAAVAVIDRWPDWPSPVTVLSGPAGSGKSHLARVFAERSGALIVKAPDLVRHDPLALAAAGAVVVEDADGREGEGLAVDETALFHLVNAVREEQTFLLVTAREEPGNWGLTLPDLLSRLRAAQPARLGPPDDDLLARVLVKLFADRQIEVDRNVIDYLLPRMERSFAAANRMVDVLDTASLSLGRRLTRPLVARLLQALEPED</sequence>
<accession>A0A2C9D813</accession>